<dbReference type="InterPro" id="IPR009912">
    <property type="entry name" value="DUF1451"/>
</dbReference>
<evidence type="ECO:0008006" key="2">
    <source>
        <dbReference type="Google" id="ProtNLM"/>
    </source>
</evidence>
<organism evidence="1">
    <name type="scientific">marine sediment metagenome</name>
    <dbReference type="NCBI Taxonomy" id="412755"/>
    <lineage>
        <taxon>unclassified sequences</taxon>
        <taxon>metagenomes</taxon>
        <taxon>ecological metagenomes</taxon>
    </lineage>
</organism>
<dbReference type="Pfam" id="PF07295">
    <property type="entry name" value="DUF1451"/>
    <property type="match status" value="1"/>
</dbReference>
<sequence>MPTTGEKPGRGTYICKNCGTKVTLDDDDDTLPPCPKCNHTEFDRA</sequence>
<reference evidence="1" key="1">
    <citation type="journal article" date="2014" name="Front. Microbiol.">
        <title>High frequency of phylogenetically diverse reductive dehalogenase-homologous genes in deep subseafloor sedimentary metagenomes.</title>
        <authorList>
            <person name="Kawai M."/>
            <person name="Futagami T."/>
            <person name="Toyoda A."/>
            <person name="Takaki Y."/>
            <person name="Nishi S."/>
            <person name="Hori S."/>
            <person name="Arai W."/>
            <person name="Tsubouchi T."/>
            <person name="Morono Y."/>
            <person name="Uchiyama I."/>
            <person name="Ito T."/>
            <person name="Fujiyama A."/>
            <person name="Inagaki F."/>
            <person name="Takami H."/>
        </authorList>
    </citation>
    <scope>NUCLEOTIDE SEQUENCE</scope>
    <source>
        <strain evidence="1">Expedition CK06-06</strain>
    </source>
</reference>
<protein>
    <recommendedName>
        <fullName evidence="2">Rubredoxin-like domain-containing protein</fullName>
    </recommendedName>
</protein>
<evidence type="ECO:0000313" key="1">
    <source>
        <dbReference type="EMBL" id="GAH23475.1"/>
    </source>
</evidence>
<proteinExistence type="predicted"/>
<dbReference type="AlphaFoldDB" id="X1ET76"/>
<comment type="caution">
    <text evidence="1">The sequence shown here is derived from an EMBL/GenBank/DDBJ whole genome shotgun (WGS) entry which is preliminary data.</text>
</comment>
<dbReference type="EMBL" id="BARU01000661">
    <property type="protein sequence ID" value="GAH23475.1"/>
    <property type="molecule type" value="Genomic_DNA"/>
</dbReference>
<dbReference type="Gene3D" id="2.20.28.30">
    <property type="entry name" value="RNA polymerase ii, chain L"/>
    <property type="match status" value="1"/>
</dbReference>
<accession>X1ET76</accession>
<gene>
    <name evidence="1" type="ORF">S03H2_02071</name>
</gene>
<name>X1ET76_9ZZZZ</name>